<evidence type="ECO:0000256" key="6">
    <source>
        <dbReference type="ARBA" id="ARBA00022679"/>
    </source>
</evidence>
<comment type="similarity">
    <text evidence="3">Belongs to the glycosyltransferase 31 family. Beta3-Gal-T subfamily.</text>
</comment>
<evidence type="ECO:0000256" key="8">
    <source>
        <dbReference type="ARBA" id="ARBA00022741"/>
    </source>
</evidence>
<comment type="subcellular location">
    <subcellularLocation>
        <location evidence="1">Membrane</location>
        <topology evidence="1">Single-pass type II membrane protein</topology>
    </subcellularLocation>
</comment>
<protein>
    <recommendedName>
        <fullName evidence="4">N-acetylgalactosaminide beta-1,3-galactosyltransferase</fullName>
        <ecNumber evidence="4">2.4.1.122</ecNumber>
    </recommendedName>
</protein>
<dbReference type="AlphaFoldDB" id="A0A9Q8UU13"/>
<name>A0A9Q8UU13_PASFU</name>
<evidence type="ECO:0000256" key="4">
    <source>
        <dbReference type="ARBA" id="ARBA00012557"/>
    </source>
</evidence>
<dbReference type="EC" id="2.4.1.122" evidence="4"/>
<dbReference type="KEGG" id="ffu:CLAFUR5_09159"/>
<dbReference type="GO" id="GO:0016263">
    <property type="term" value="F:glycoprotein-N-acetylgalactosamine 3-beta-galactosyltransferase activity"/>
    <property type="evidence" value="ECO:0007669"/>
    <property type="project" value="UniProtKB-EC"/>
</dbReference>
<accession>A0A9Q8UU13</accession>
<keyword evidence="9" id="KW-0735">Signal-anchor</keyword>
<reference evidence="13" key="2">
    <citation type="journal article" date="2022" name="Microb. Genom.">
        <title>A chromosome-scale genome assembly of the tomato pathogen Cladosporium fulvum reveals a compartmentalized genome architecture and the presence of a dispensable chromosome.</title>
        <authorList>
            <person name="Zaccaron A.Z."/>
            <person name="Chen L.H."/>
            <person name="Samaras A."/>
            <person name="Stergiopoulos I."/>
        </authorList>
    </citation>
    <scope>NUCLEOTIDE SEQUENCE</scope>
    <source>
        <strain evidence="13">Race5_Kim</strain>
    </source>
</reference>
<evidence type="ECO:0000256" key="9">
    <source>
        <dbReference type="ARBA" id="ARBA00022968"/>
    </source>
</evidence>
<evidence type="ECO:0000256" key="3">
    <source>
        <dbReference type="ARBA" id="ARBA00006462"/>
    </source>
</evidence>
<dbReference type="EMBL" id="CP090171">
    <property type="protein sequence ID" value="UJO22403.1"/>
    <property type="molecule type" value="Genomic_DNA"/>
</dbReference>
<evidence type="ECO:0000259" key="12">
    <source>
        <dbReference type="Pfam" id="PF02434"/>
    </source>
</evidence>
<evidence type="ECO:0000256" key="11">
    <source>
        <dbReference type="ARBA" id="ARBA00023136"/>
    </source>
</evidence>
<keyword evidence="5" id="KW-0328">Glycosyltransferase</keyword>
<evidence type="ECO:0000256" key="5">
    <source>
        <dbReference type="ARBA" id="ARBA00022676"/>
    </source>
</evidence>
<evidence type="ECO:0000313" key="14">
    <source>
        <dbReference type="Proteomes" id="UP000756132"/>
    </source>
</evidence>
<sequence>MIHRRRTDRVFVFAGLLAVAFLIRYVRVNEARTLSFPGLGALKAWTNYTYVDNNTAPLRPHTSYCDALVANGLKDLVVVIKTGSTEIYGKLPIHLTTTLACEALTYRVYSDYPQSFGHNLEVRDALHPVLKDVLGQSKDGFAYDKLLKHIKSGADPGEIAKESARRQQLGEEAANGGDNISRRLDKWKFLPMISACADEEFAGKKWFFFMEADTAVSLPNLLMQLATFDPTKPIYAGSQTMIGHMEFAHGGSGILMSAPAVGIVRKEYMRNQRHWDVTLADRCCGDQILAEVLYAAETPVRLTTSFPLFQGESVISLDWSENHWCRPAISWHHVDAAAVDKLFHFERSWRSFRPANIPMLHRDVFLGLVMRRIKSAPHGRIIDWDNLSADWVFEQTGNSPDPAASYHSAASCEGFCTQEASCMQWAWRKGSCRANRRVRFGWKIGMMPDQGSAGDRVPKARKDELTGAVSGWMVQRILDVMVKRNCEEVKEVWVKRREDRNQD</sequence>
<evidence type="ECO:0000256" key="7">
    <source>
        <dbReference type="ARBA" id="ARBA00022692"/>
    </source>
</evidence>
<dbReference type="Proteomes" id="UP000756132">
    <property type="component" value="Chromosome 9"/>
</dbReference>
<evidence type="ECO:0000313" key="13">
    <source>
        <dbReference type="EMBL" id="UJO22403.1"/>
    </source>
</evidence>
<dbReference type="OrthoDB" id="414175at2759"/>
<dbReference type="RefSeq" id="XP_047766769.1">
    <property type="nucleotide sequence ID" value="XM_047908307.1"/>
</dbReference>
<dbReference type="GO" id="GO:0016020">
    <property type="term" value="C:membrane"/>
    <property type="evidence" value="ECO:0007669"/>
    <property type="project" value="UniProtKB-SubCell"/>
</dbReference>
<reference evidence="13" key="1">
    <citation type="submission" date="2021-12" db="EMBL/GenBank/DDBJ databases">
        <authorList>
            <person name="Zaccaron A."/>
            <person name="Stergiopoulos I."/>
        </authorList>
    </citation>
    <scope>NUCLEOTIDE SEQUENCE</scope>
    <source>
        <strain evidence="13">Race5_Kim</strain>
    </source>
</reference>
<evidence type="ECO:0000256" key="2">
    <source>
        <dbReference type="ARBA" id="ARBA00004922"/>
    </source>
</evidence>
<organism evidence="13 14">
    <name type="scientific">Passalora fulva</name>
    <name type="common">Tomato leaf mold</name>
    <name type="synonym">Cladosporium fulvum</name>
    <dbReference type="NCBI Taxonomy" id="5499"/>
    <lineage>
        <taxon>Eukaryota</taxon>
        <taxon>Fungi</taxon>
        <taxon>Dikarya</taxon>
        <taxon>Ascomycota</taxon>
        <taxon>Pezizomycotina</taxon>
        <taxon>Dothideomycetes</taxon>
        <taxon>Dothideomycetidae</taxon>
        <taxon>Mycosphaerellales</taxon>
        <taxon>Mycosphaerellaceae</taxon>
        <taxon>Fulvia</taxon>
    </lineage>
</organism>
<dbReference type="Gene3D" id="3.90.550.50">
    <property type="match status" value="1"/>
</dbReference>
<feature type="domain" description="Fringe-like glycosyltransferase" evidence="12">
    <location>
        <begin position="202"/>
        <end position="264"/>
    </location>
</feature>
<proteinExistence type="inferred from homology"/>
<dbReference type="PANTHER" id="PTHR23033">
    <property type="entry name" value="BETA1,3-GALACTOSYLTRANSFERASE"/>
    <property type="match status" value="1"/>
</dbReference>
<keyword evidence="8" id="KW-0547">Nucleotide-binding</keyword>
<dbReference type="InterPro" id="IPR026050">
    <property type="entry name" value="C1GALT1/C1GALT1_chp1"/>
</dbReference>
<keyword evidence="6" id="KW-0808">Transferase</keyword>
<dbReference type="InterPro" id="IPR003378">
    <property type="entry name" value="Fringe-like_glycosylTrfase"/>
</dbReference>
<dbReference type="PANTHER" id="PTHR23033:SF47">
    <property type="entry name" value="APPLE DOMAIN-CONTAINING PROTEIN-RELATED"/>
    <property type="match status" value="1"/>
</dbReference>
<keyword evidence="10" id="KW-1133">Transmembrane helix</keyword>
<dbReference type="GO" id="GO:0000166">
    <property type="term" value="F:nucleotide binding"/>
    <property type="evidence" value="ECO:0007669"/>
    <property type="project" value="UniProtKB-KW"/>
</dbReference>
<keyword evidence="11" id="KW-0472">Membrane</keyword>
<evidence type="ECO:0000256" key="10">
    <source>
        <dbReference type="ARBA" id="ARBA00022989"/>
    </source>
</evidence>
<gene>
    <name evidence="13" type="ORF">CLAFUR5_09159</name>
</gene>
<keyword evidence="14" id="KW-1185">Reference proteome</keyword>
<keyword evidence="7" id="KW-0812">Transmembrane</keyword>
<dbReference type="GeneID" id="71989037"/>
<evidence type="ECO:0000256" key="1">
    <source>
        <dbReference type="ARBA" id="ARBA00004606"/>
    </source>
</evidence>
<dbReference type="Pfam" id="PF02434">
    <property type="entry name" value="Fringe"/>
    <property type="match status" value="1"/>
</dbReference>
<comment type="pathway">
    <text evidence="2">Protein modification; protein glycosylation.</text>
</comment>